<gene>
    <name evidence="20" type="primary">cox2</name>
</gene>
<dbReference type="InterPro" id="IPR002429">
    <property type="entry name" value="CcO_II-like_C"/>
</dbReference>
<evidence type="ECO:0000256" key="15">
    <source>
        <dbReference type="ARBA" id="ARBA00049512"/>
    </source>
</evidence>
<feature type="domain" description="Cytochrome oxidase subunit II transmembrane region profile" evidence="19">
    <location>
        <begin position="1"/>
        <end position="91"/>
    </location>
</feature>
<evidence type="ECO:0000256" key="16">
    <source>
        <dbReference type="RuleBase" id="RU000457"/>
    </source>
</evidence>
<evidence type="ECO:0000256" key="13">
    <source>
        <dbReference type="ARBA" id="ARBA00023008"/>
    </source>
</evidence>
<dbReference type="GO" id="GO:0016491">
    <property type="term" value="F:oxidoreductase activity"/>
    <property type="evidence" value="ECO:0007669"/>
    <property type="project" value="InterPro"/>
</dbReference>
<keyword evidence="12 17" id="KW-1133">Transmembrane helix</keyword>
<feature type="transmembrane region" description="Helical" evidence="17">
    <location>
        <begin position="67"/>
        <end position="87"/>
    </location>
</feature>
<sequence length="252" mass="28603">MAVWGQLSLQEAVAPSMFYLIKLHDHACLILIMVVTFVGYMLTTIVLNSFSSRKTLEAAQLETVWTMIPAFILLFLALPSLRLLYFMDESVNPQVTMKTIGRQWYWSYEYPDFNNFSFDSYMTPTADLKSGEFRLLEVDHRAILPIEMEIRILVTAADVIHSWAIPSLGVKADAIPGRSNQLTIYLSRPGVYYGQCSEICGANHSFMPIAIEAIYPDSFLKWVKKFSMSSTDSPSDWLASLNLSMKSLKQLL</sequence>
<comment type="catalytic activity">
    <reaction evidence="15">
        <text>4 Fe(II)-[cytochrome c] + O2 + 8 H(+)(in) = 4 Fe(III)-[cytochrome c] + 2 H2O + 4 H(+)(out)</text>
        <dbReference type="Rhea" id="RHEA:11436"/>
        <dbReference type="Rhea" id="RHEA-COMP:10350"/>
        <dbReference type="Rhea" id="RHEA-COMP:14399"/>
        <dbReference type="ChEBI" id="CHEBI:15377"/>
        <dbReference type="ChEBI" id="CHEBI:15378"/>
        <dbReference type="ChEBI" id="CHEBI:15379"/>
        <dbReference type="ChEBI" id="CHEBI:29033"/>
        <dbReference type="ChEBI" id="CHEBI:29034"/>
        <dbReference type="EC" id="7.1.1.9"/>
    </reaction>
    <physiologicalReaction direction="left-to-right" evidence="15">
        <dbReference type="Rhea" id="RHEA:11437"/>
    </physiologicalReaction>
</comment>
<evidence type="ECO:0000259" key="19">
    <source>
        <dbReference type="PROSITE" id="PS50999"/>
    </source>
</evidence>
<dbReference type="Gene3D" id="2.60.40.420">
    <property type="entry name" value="Cupredoxins - blue copper proteins"/>
    <property type="match status" value="1"/>
</dbReference>
<dbReference type="PROSITE" id="PS00078">
    <property type="entry name" value="COX2"/>
    <property type="match status" value="1"/>
</dbReference>
<evidence type="ECO:0000313" key="20">
    <source>
        <dbReference type="EMBL" id="UZT27117.1"/>
    </source>
</evidence>
<evidence type="ECO:0000256" key="3">
    <source>
        <dbReference type="ARBA" id="ARBA00015946"/>
    </source>
</evidence>
<comment type="similarity">
    <text evidence="2 16">Belongs to the cytochrome c oxidase subunit 2 family.</text>
</comment>
<dbReference type="PROSITE" id="PS50999">
    <property type="entry name" value="COX2_TM"/>
    <property type="match status" value="1"/>
</dbReference>
<dbReference type="PRINTS" id="PR01166">
    <property type="entry name" value="CYCOXIDASEII"/>
</dbReference>
<dbReference type="CDD" id="cd13912">
    <property type="entry name" value="CcO_II_C"/>
    <property type="match status" value="1"/>
</dbReference>
<dbReference type="InterPro" id="IPR014222">
    <property type="entry name" value="Cyt_c_oxidase_su2"/>
</dbReference>
<dbReference type="Pfam" id="PF02790">
    <property type="entry name" value="COX2_TM"/>
    <property type="match status" value="1"/>
</dbReference>
<geneLocation type="mitochondrion" evidence="20"/>
<dbReference type="FunFam" id="2.60.40.420:FF:000001">
    <property type="entry name" value="Cytochrome c oxidase subunit 2"/>
    <property type="match status" value="1"/>
</dbReference>
<evidence type="ECO:0000256" key="11">
    <source>
        <dbReference type="ARBA" id="ARBA00022982"/>
    </source>
</evidence>
<dbReference type="InterPro" id="IPR045187">
    <property type="entry name" value="CcO_II"/>
</dbReference>
<keyword evidence="8 16" id="KW-0999">Mitochondrion inner membrane</keyword>
<dbReference type="InterPro" id="IPR001505">
    <property type="entry name" value="Copper_CuA"/>
</dbReference>
<dbReference type="InterPro" id="IPR036257">
    <property type="entry name" value="Cyt_c_oxidase_su2_TM_sf"/>
</dbReference>
<evidence type="ECO:0000256" key="17">
    <source>
        <dbReference type="SAM" id="Phobius"/>
    </source>
</evidence>
<keyword evidence="16 20" id="KW-0496">Mitochondrion</keyword>
<evidence type="ECO:0000256" key="5">
    <source>
        <dbReference type="ARBA" id="ARBA00022660"/>
    </source>
</evidence>
<comment type="cofactor">
    <cofactor evidence="16">
        <name>Cu cation</name>
        <dbReference type="ChEBI" id="CHEBI:23378"/>
    </cofactor>
    <text evidence="16">Binds a copper A center.</text>
</comment>
<dbReference type="GO" id="GO:0005743">
    <property type="term" value="C:mitochondrial inner membrane"/>
    <property type="evidence" value="ECO:0007669"/>
    <property type="project" value="UniProtKB-SubCell"/>
</dbReference>
<evidence type="ECO:0000256" key="8">
    <source>
        <dbReference type="ARBA" id="ARBA00022792"/>
    </source>
</evidence>
<keyword evidence="10" id="KW-1278">Translocase</keyword>
<evidence type="ECO:0000256" key="2">
    <source>
        <dbReference type="ARBA" id="ARBA00007866"/>
    </source>
</evidence>
<keyword evidence="4 16" id="KW-0813">Transport</keyword>
<evidence type="ECO:0000259" key="18">
    <source>
        <dbReference type="PROSITE" id="PS50857"/>
    </source>
</evidence>
<evidence type="ECO:0000256" key="9">
    <source>
        <dbReference type="ARBA" id="ARBA00022842"/>
    </source>
</evidence>
<dbReference type="InterPro" id="IPR008972">
    <property type="entry name" value="Cupredoxin"/>
</dbReference>
<dbReference type="GO" id="GO:0042773">
    <property type="term" value="P:ATP synthesis coupled electron transport"/>
    <property type="evidence" value="ECO:0007669"/>
    <property type="project" value="TreeGrafter"/>
</dbReference>
<reference evidence="20" key="1">
    <citation type="submission" date="2022-04" db="EMBL/GenBank/DDBJ databases">
        <authorList>
            <person name="Ge M."/>
            <person name="Mo J."/>
        </authorList>
    </citation>
    <scope>NUCLEOTIDE SEQUENCE</scope>
</reference>
<comment type="function">
    <text evidence="16">Component of the cytochrome c oxidase, the last enzyme in the mitochondrial electron transport chain which drives oxidative phosphorylation. The respiratory chain contains 3 multisubunit complexes succinate dehydrogenase (complex II, CII), ubiquinol-cytochrome c oxidoreductase (cytochrome b-c1 complex, complex III, CIII) and cytochrome c oxidase (complex IV, CIV), that cooperate to transfer electrons derived from NADH and succinate to molecular oxygen, creating an electrochemical gradient over the inner membrane that drives transmembrane transport and the ATP synthase. Cytochrome c oxidase is the component of the respiratory chain that catalyzes the reduction of oxygen to water. Electrons originating from reduced cytochrome c in the intermembrane space (IMS) are transferred via the dinuclear copper A center (CU(A)) of subunit 2 and heme A of subunit 1 to the active site in subunit 1, a binuclear center (BNC) formed by heme A3 and copper B (CU(B)). The BNC reduces molecular oxygen to 2 water molecules using 4 electrons from cytochrome c in the IMS and 4 protons from the mitochondrial matrix.</text>
</comment>
<evidence type="ECO:0000256" key="4">
    <source>
        <dbReference type="ARBA" id="ARBA00022448"/>
    </source>
</evidence>
<keyword evidence="11 16" id="KW-0249">Electron transport</keyword>
<dbReference type="AlphaFoldDB" id="A0A9E8GA23"/>
<evidence type="ECO:0000256" key="14">
    <source>
        <dbReference type="ARBA" id="ARBA00023136"/>
    </source>
</evidence>
<dbReference type="Gene3D" id="1.10.287.90">
    <property type="match status" value="1"/>
</dbReference>
<dbReference type="PANTHER" id="PTHR22888">
    <property type="entry name" value="CYTOCHROME C OXIDASE, SUBUNIT II"/>
    <property type="match status" value="1"/>
</dbReference>
<keyword evidence="6 16" id="KW-0812">Transmembrane</keyword>
<dbReference type="SUPFAM" id="SSF49503">
    <property type="entry name" value="Cupredoxins"/>
    <property type="match status" value="1"/>
</dbReference>
<comment type="subcellular location">
    <subcellularLocation>
        <location evidence="1 16">Mitochondrion inner membrane</location>
        <topology evidence="1 16">Multi-pass membrane protein</topology>
    </subcellularLocation>
</comment>
<evidence type="ECO:0000256" key="12">
    <source>
        <dbReference type="ARBA" id="ARBA00022989"/>
    </source>
</evidence>
<proteinExistence type="inferred from homology"/>
<dbReference type="SUPFAM" id="SSF81464">
    <property type="entry name" value="Cytochrome c oxidase subunit II-like, transmembrane region"/>
    <property type="match status" value="1"/>
</dbReference>
<dbReference type="InterPro" id="IPR034210">
    <property type="entry name" value="CcO_II_C"/>
</dbReference>
<evidence type="ECO:0000256" key="6">
    <source>
        <dbReference type="ARBA" id="ARBA00022692"/>
    </source>
</evidence>
<dbReference type="PANTHER" id="PTHR22888:SF9">
    <property type="entry name" value="CYTOCHROME C OXIDASE SUBUNIT 2"/>
    <property type="match status" value="1"/>
</dbReference>
<dbReference type="EMBL" id="ON155433">
    <property type="protein sequence ID" value="UZT27117.1"/>
    <property type="molecule type" value="Genomic_DNA"/>
</dbReference>
<dbReference type="InterPro" id="IPR011759">
    <property type="entry name" value="Cyt_c_oxidase_su2_TM_dom"/>
</dbReference>
<dbReference type="PROSITE" id="PS50857">
    <property type="entry name" value="COX2_CUA"/>
    <property type="match status" value="1"/>
</dbReference>
<keyword evidence="7 16" id="KW-0479">Metal-binding</keyword>
<organism evidence="20">
    <name type="scientific">Sternaspis buzhinskajae</name>
    <dbReference type="NCBI Taxonomy" id="2931363"/>
    <lineage>
        <taxon>Eukaryota</taxon>
        <taxon>Metazoa</taxon>
        <taxon>Spiralia</taxon>
        <taxon>Lophotrochozoa</taxon>
        <taxon>Annelida</taxon>
        <taxon>Polychaeta</taxon>
        <taxon>Sedentaria</taxon>
        <taxon>Canalipalpata</taxon>
        <taxon>Terebellida</taxon>
        <taxon>Cirratuliformia</taxon>
        <taxon>Sternaspidae</taxon>
        <taxon>Sternaspis</taxon>
    </lineage>
</organism>
<feature type="transmembrane region" description="Helical" evidence="17">
    <location>
        <begin position="27"/>
        <end position="47"/>
    </location>
</feature>
<accession>A0A9E8GA23</accession>
<keyword evidence="9" id="KW-0460">Magnesium</keyword>
<evidence type="ECO:0000256" key="10">
    <source>
        <dbReference type="ARBA" id="ARBA00022967"/>
    </source>
</evidence>
<dbReference type="GO" id="GO:0004129">
    <property type="term" value="F:cytochrome-c oxidase activity"/>
    <property type="evidence" value="ECO:0007669"/>
    <property type="project" value="UniProtKB-EC"/>
</dbReference>
<dbReference type="Pfam" id="PF00116">
    <property type="entry name" value="COX2"/>
    <property type="match status" value="1"/>
</dbReference>
<keyword evidence="13 16" id="KW-0186">Copper</keyword>
<keyword evidence="5 16" id="KW-0679">Respiratory chain</keyword>
<keyword evidence="14 16" id="KW-0472">Membrane</keyword>
<feature type="domain" description="Cytochrome oxidase subunit II copper A binding" evidence="18">
    <location>
        <begin position="92"/>
        <end position="225"/>
    </location>
</feature>
<dbReference type="GO" id="GO:0005507">
    <property type="term" value="F:copper ion binding"/>
    <property type="evidence" value="ECO:0007669"/>
    <property type="project" value="InterPro"/>
</dbReference>
<protein>
    <recommendedName>
        <fullName evidence="3 16">Cytochrome c oxidase subunit 2</fullName>
    </recommendedName>
</protein>
<dbReference type="NCBIfam" id="TIGR02866">
    <property type="entry name" value="CoxB"/>
    <property type="match status" value="1"/>
</dbReference>
<name>A0A9E8GA23_9ANNE</name>
<evidence type="ECO:0000256" key="7">
    <source>
        <dbReference type="ARBA" id="ARBA00022723"/>
    </source>
</evidence>
<evidence type="ECO:0000256" key="1">
    <source>
        <dbReference type="ARBA" id="ARBA00004448"/>
    </source>
</evidence>